<dbReference type="Gene3D" id="3.80.10.10">
    <property type="entry name" value="Ribonuclease Inhibitor"/>
    <property type="match status" value="1"/>
</dbReference>
<dbReference type="InterPro" id="IPR032675">
    <property type="entry name" value="LRR_dom_sf"/>
</dbReference>
<comment type="caution">
    <text evidence="2">The sequence shown here is derived from an EMBL/GenBank/DDBJ whole genome shotgun (WGS) entry which is preliminary data.</text>
</comment>
<sequence length="593" mass="70366">MKLELLPNELLLNLFEYLTIFHIFQAFDNLNIRFHTLILIYCQKIHLDFQSISKTNFDIICKKYLPLFNHQILSLRLSDDDNTPQQISLFLSYGLRLEQFTHLQTISLSHIHSSSILNKLLTDCLYLPSLTHFTLTNCHISIDQISTDHLYNQIWSLPKLTYCYVDINFSDRSYFPKPTIISTSLKSLHIPNISCDFNELIHLFQVTPNLQYSSIVFVDYTDEYDLSLFYVPITRLKLSFDCSLNILQYFLQNLSNLQHLTLETSNIYMNGYEWEDFICKYLSKLKIFQFKMRFSPLNNQNKLIELHEILESFRTKFWIDEHQWFVRCHWYASDEQYHLNFIDLFTLPYIFKEFLSYTGCILAKSTCPNDDMHWSYNHVNQLCYRSSNFTNTIMSRIHFSNIQRLSLSLPFNDQFLSIVSNLERLTSLYVSINNNNKTIENIQSQLQLLLDRAIHLNSISFGSWRSTSLQVLLMNIFSQSIHKVNFQGFICDRNSRYFDDKQCIQLIHSSLGKQCKILLIKVKTRMNIVNLVNEMLNLQALNVRCEDDTWTNEENLSLSTYDELIEWLRHCLPSSCMVTRDTHDNRDIRLWIK</sequence>
<evidence type="ECO:0000259" key="1">
    <source>
        <dbReference type="PROSITE" id="PS50181"/>
    </source>
</evidence>
<name>A0A813ZB52_9BILA</name>
<dbReference type="AlphaFoldDB" id="A0A813ZB52"/>
<dbReference type="EMBL" id="CAJNON010000061">
    <property type="protein sequence ID" value="CAF0895999.1"/>
    <property type="molecule type" value="Genomic_DNA"/>
</dbReference>
<feature type="domain" description="F-box" evidence="1">
    <location>
        <begin position="1"/>
        <end position="52"/>
    </location>
</feature>
<dbReference type="PROSITE" id="PS50181">
    <property type="entry name" value="FBOX"/>
    <property type="match status" value="1"/>
</dbReference>
<dbReference type="Proteomes" id="UP000663891">
    <property type="component" value="Unassembled WGS sequence"/>
</dbReference>
<reference evidence="2" key="1">
    <citation type="submission" date="2021-02" db="EMBL/GenBank/DDBJ databases">
        <authorList>
            <person name="Nowell W R."/>
        </authorList>
    </citation>
    <scope>NUCLEOTIDE SEQUENCE</scope>
</reference>
<evidence type="ECO:0000313" key="3">
    <source>
        <dbReference type="Proteomes" id="UP000663891"/>
    </source>
</evidence>
<protein>
    <recommendedName>
        <fullName evidence="1">F-box domain-containing protein</fullName>
    </recommendedName>
</protein>
<proteinExistence type="predicted"/>
<dbReference type="InterPro" id="IPR001810">
    <property type="entry name" value="F-box_dom"/>
</dbReference>
<dbReference type="OrthoDB" id="10012977at2759"/>
<gene>
    <name evidence="2" type="ORF">VCS650_LOCUS9040</name>
</gene>
<accession>A0A813ZB52</accession>
<organism evidence="2 3">
    <name type="scientific">Adineta steineri</name>
    <dbReference type="NCBI Taxonomy" id="433720"/>
    <lineage>
        <taxon>Eukaryota</taxon>
        <taxon>Metazoa</taxon>
        <taxon>Spiralia</taxon>
        <taxon>Gnathifera</taxon>
        <taxon>Rotifera</taxon>
        <taxon>Eurotatoria</taxon>
        <taxon>Bdelloidea</taxon>
        <taxon>Adinetida</taxon>
        <taxon>Adinetidae</taxon>
        <taxon>Adineta</taxon>
    </lineage>
</organism>
<evidence type="ECO:0000313" key="2">
    <source>
        <dbReference type="EMBL" id="CAF0895999.1"/>
    </source>
</evidence>